<organism evidence="15 16">
    <name type="scientific">Malassezia cuniculi</name>
    <dbReference type="NCBI Taxonomy" id="948313"/>
    <lineage>
        <taxon>Eukaryota</taxon>
        <taxon>Fungi</taxon>
        <taxon>Dikarya</taxon>
        <taxon>Basidiomycota</taxon>
        <taxon>Ustilaginomycotina</taxon>
        <taxon>Malasseziomycetes</taxon>
        <taxon>Malasseziales</taxon>
        <taxon>Malasseziaceae</taxon>
        <taxon>Malassezia</taxon>
    </lineage>
</organism>
<dbReference type="SUPFAM" id="SSF47769">
    <property type="entry name" value="SAM/Pointed domain"/>
    <property type="match status" value="1"/>
</dbReference>
<keyword evidence="16" id="KW-1185">Reference proteome</keyword>
<feature type="compositionally biased region" description="Polar residues" evidence="13">
    <location>
        <begin position="549"/>
        <end position="565"/>
    </location>
</feature>
<evidence type="ECO:0000256" key="3">
    <source>
        <dbReference type="ARBA" id="ARBA00007325"/>
    </source>
</evidence>
<feature type="region of interest" description="Disordered" evidence="13">
    <location>
        <begin position="219"/>
        <end position="284"/>
    </location>
</feature>
<evidence type="ECO:0000259" key="14">
    <source>
        <dbReference type="PROSITE" id="PS50105"/>
    </source>
</evidence>
<feature type="compositionally biased region" description="Low complexity" evidence="13">
    <location>
        <begin position="171"/>
        <end position="184"/>
    </location>
</feature>
<dbReference type="EMBL" id="CP119879">
    <property type="protein sequence ID" value="WFD35359.1"/>
    <property type="molecule type" value="Genomic_DNA"/>
</dbReference>
<feature type="compositionally biased region" description="Polar residues" evidence="13">
    <location>
        <begin position="454"/>
        <end position="465"/>
    </location>
</feature>
<evidence type="ECO:0000256" key="1">
    <source>
        <dbReference type="ARBA" id="ARBA00004201"/>
    </source>
</evidence>
<comment type="function">
    <text evidence="11">RNA-binding protein involved in post-transcriptional regulation through transcript degradation.</text>
</comment>
<dbReference type="GO" id="GO:0005829">
    <property type="term" value="C:cytosol"/>
    <property type="evidence" value="ECO:0007669"/>
    <property type="project" value="UniProtKB-SubCell"/>
</dbReference>
<dbReference type="AlphaFoldDB" id="A0AAF0EVL7"/>
<dbReference type="InterPro" id="IPR001660">
    <property type="entry name" value="SAM"/>
</dbReference>
<dbReference type="InterPro" id="IPR013761">
    <property type="entry name" value="SAM/pointed_sf"/>
</dbReference>
<feature type="compositionally biased region" description="Polar residues" evidence="13">
    <location>
        <begin position="438"/>
        <end position="447"/>
    </location>
</feature>
<evidence type="ECO:0000256" key="11">
    <source>
        <dbReference type="ARBA" id="ARBA00054767"/>
    </source>
</evidence>
<keyword evidence="8" id="KW-0653">Protein transport</keyword>
<feature type="region of interest" description="Disordered" evidence="13">
    <location>
        <begin position="546"/>
        <end position="565"/>
    </location>
</feature>
<evidence type="ECO:0000256" key="7">
    <source>
        <dbReference type="ARBA" id="ARBA00022884"/>
    </source>
</evidence>
<dbReference type="CDD" id="cd09556">
    <property type="entry name" value="SAM_VTS1_fungal"/>
    <property type="match status" value="1"/>
</dbReference>
<dbReference type="GO" id="GO:0000932">
    <property type="term" value="C:P-body"/>
    <property type="evidence" value="ECO:0007669"/>
    <property type="project" value="UniProtKB-SubCell"/>
</dbReference>
<evidence type="ECO:0000256" key="4">
    <source>
        <dbReference type="ARBA" id="ARBA00022448"/>
    </source>
</evidence>
<protein>
    <recommendedName>
        <fullName evidence="10">RNA-binding protein VTS1</fullName>
    </recommendedName>
    <alternativeName>
        <fullName evidence="12">RNA-binding protein vts1</fullName>
    </alternativeName>
</protein>
<dbReference type="GO" id="GO:0003677">
    <property type="term" value="F:DNA binding"/>
    <property type="evidence" value="ECO:0007669"/>
    <property type="project" value="UniProtKB-KW"/>
</dbReference>
<evidence type="ECO:0000256" key="13">
    <source>
        <dbReference type="SAM" id="MobiDB-lite"/>
    </source>
</evidence>
<keyword evidence="5" id="KW-0963">Cytoplasm</keyword>
<evidence type="ECO:0000256" key="5">
    <source>
        <dbReference type="ARBA" id="ARBA00022490"/>
    </source>
</evidence>
<evidence type="ECO:0000256" key="6">
    <source>
        <dbReference type="ARBA" id="ARBA00022741"/>
    </source>
</evidence>
<dbReference type="Pfam" id="PF25479">
    <property type="entry name" value="Vts1"/>
    <property type="match status" value="1"/>
</dbReference>
<dbReference type="Proteomes" id="UP001219933">
    <property type="component" value="Chromosome 3"/>
</dbReference>
<gene>
    <name evidence="15" type="primary">VTS1</name>
    <name evidence="15" type="ORF">MCUN1_002213</name>
</gene>
<dbReference type="InterPro" id="IPR050897">
    <property type="entry name" value="SMAUG/VTS1_RNA-bind"/>
</dbReference>
<name>A0AAF0EVL7_9BASI</name>
<sequence length="565" mass="60391">MSNPLRYSHGKLGDGLMRVPQQSQQGSESGRMSLGSSGQVPLASRTLRPSSEMINTGQQGTPETEVIDKWFEDLHTYEATLEEMAAASLDQNFKEELSAIEQWFRVLSEAERTAALYSLLQESTQVQVRFFITVLQQMTRNDPVGAFLSPSAHNSAIGDQLEAKMASLGIKSPSGMKPSSSPSGRFQRQSTGFLSPNSASLYSGSSGADVSAALAAQRSRMKNNRTSAPGTLLGESRPYSGGILDDLQEKSGQQESRPKSSEAPVGRSPRSSGPLDDGLAGSGSWASMVNTPIMAMLDEPQQNDTNAKLDAAMAQLAQLGQDAESGRSRRMGSGGMLGGMYEQGTPAGWNPASPSGVGASPQFNNFNVATMSPNTLAGLQSPSGGLSNPVNLQMMNAMAAMGGLNNMNSSQLLALQQQILQSQQQTQLQQARMRQRGFPQSATSTPRTRADSTPRVQGSPTSATQGVAAEEEVADISILNDVPAWLRHLRLHKYTPNFEGSNWREMVLMDDQALEEKGVAAMGARRKMLKTFEAVRQKYGISLPEGARTATSGTDSAQSTADADK</sequence>
<dbReference type="GO" id="GO:0000289">
    <property type="term" value="P:nuclear-transcribed mRNA poly(A) tail shortening"/>
    <property type="evidence" value="ECO:0007669"/>
    <property type="project" value="TreeGrafter"/>
</dbReference>
<reference evidence="15" key="1">
    <citation type="submission" date="2023-03" db="EMBL/GenBank/DDBJ databases">
        <title>Mating type loci evolution in Malassezia.</title>
        <authorList>
            <person name="Coelho M.A."/>
        </authorList>
    </citation>
    <scope>NUCLEOTIDE SEQUENCE</scope>
    <source>
        <strain evidence="15">CBS 11721</strain>
    </source>
</reference>
<keyword evidence="7" id="KW-0694">RNA-binding</keyword>
<dbReference type="PROSITE" id="PS50105">
    <property type="entry name" value="SAM_DOMAIN"/>
    <property type="match status" value="1"/>
</dbReference>
<keyword evidence="6" id="KW-0547">Nucleotide-binding</keyword>
<evidence type="ECO:0000313" key="16">
    <source>
        <dbReference type="Proteomes" id="UP001219933"/>
    </source>
</evidence>
<dbReference type="FunFam" id="1.10.150.50:FF:000033">
    <property type="entry name" value="Protein vts1, variant"/>
    <property type="match status" value="1"/>
</dbReference>
<feature type="compositionally biased region" description="Polar residues" evidence="13">
    <location>
        <begin position="20"/>
        <end position="39"/>
    </location>
</feature>
<dbReference type="GO" id="GO:0003729">
    <property type="term" value="F:mRNA binding"/>
    <property type="evidence" value="ECO:0007669"/>
    <property type="project" value="InterPro"/>
</dbReference>
<feature type="region of interest" description="Disordered" evidence="13">
    <location>
        <begin position="170"/>
        <end position="192"/>
    </location>
</feature>
<dbReference type="Gene3D" id="1.10.150.50">
    <property type="entry name" value="Transcription Factor, Ets-1"/>
    <property type="match status" value="1"/>
</dbReference>
<evidence type="ECO:0000256" key="12">
    <source>
        <dbReference type="ARBA" id="ARBA00073291"/>
    </source>
</evidence>
<proteinExistence type="inferred from homology"/>
<dbReference type="PANTHER" id="PTHR12515">
    <property type="entry name" value="STERILE ALPHA MOTIF DOMAIN CONTAINING PROTEIN 4-RELATED"/>
    <property type="match status" value="1"/>
</dbReference>
<evidence type="ECO:0000256" key="9">
    <source>
        <dbReference type="ARBA" id="ARBA00024046"/>
    </source>
</evidence>
<dbReference type="InterPro" id="IPR037635">
    <property type="entry name" value="VTS1_SAM"/>
</dbReference>
<comment type="similarity">
    <text evidence="3">Belongs to the VTS1 family.</text>
</comment>
<accession>A0AAF0EVL7</accession>
<feature type="domain" description="SAM" evidence="14">
    <location>
        <begin position="480"/>
        <end position="538"/>
    </location>
</feature>
<feature type="compositionally biased region" description="Polar residues" evidence="13">
    <location>
        <begin position="47"/>
        <end position="61"/>
    </location>
</feature>
<dbReference type="SMART" id="SM00454">
    <property type="entry name" value="SAM"/>
    <property type="match status" value="1"/>
</dbReference>
<keyword evidence="15" id="KW-0238">DNA-binding</keyword>
<dbReference type="Pfam" id="PF07647">
    <property type="entry name" value="SAM_2"/>
    <property type="match status" value="1"/>
</dbReference>
<keyword evidence="4" id="KW-0813">Transport</keyword>
<evidence type="ECO:0000313" key="15">
    <source>
        <dbReference type="EMBL" id="WFD35359.1"/>
    </source>
</evidence>
<evidence type="ECO:0000256" key="8">
    <source>
        <dbReference type="ARBA" id="ARBA00022927"/>
    </source>
</evidence>
<feature type="region of interest" description="Disordered" evidence="13">
    <location>
        <begin position="1"/>
        <end position="61"/>
    </location>
</feature>
<dbReference type="PANTHER" id="PTHR12515:SF5">
    <property type="entry name" value="PROTEIN SMAUG"/>
    <property type="match status" value="1"/>
</dbReference>
<evidence type="ECO:0000256" key="2">
    <source>
        <dbReference type="ARBA" id="ARBA00004514"/>
    </source>
</evidence>
<dbReference type="GO" id="GO:0015031">
    <property type="term" value="P:protein transport"/>
    <property type="evidence" value="ECO:0007669"/>
    <property type="project" value="UniProtKB-KW"/>
</dbReference>
<dbReference type="InterPro" id="IPR057327">
    <property type="entry name" value="Vts1_dom"/>
</dbReference>
<comment type="subunit">
    <text evidence="9">Monomer. Binds to RNA.</text>
</comment>
<feature type="region of interest" description="Disordered" evidence="13">
    <location>
        <begin position="426"/>
        <end position="468"/>
    </location>
</feature>
<comment type="subcellular location">
    <subcellularLocation>
        <location evidence="1">Cytoplasm</location>
        <location evidence="1">P-body</location>
    </subcellularLocation>
    <subcellularLocation>
        <location evidence="2">Cytoplasm</location>
        <location evidence="2">Cytosol</location>
    </subcellularLocation>
</comment>
<evidence type="ECO:0000256" key="10">
    <source>
        <dbReference type="ARBA" id="ARBA00024136"/>
    </source>
</evidence>
<dbReference type="GO" id="GO:0000166">
    <property type="term" value="F:nucleotide binding"/>
    <property type="evidence" value="ECO:0007669"/>
    <property type="project" value="UniProtKB-KW"/>
</dbReference>